<dbReference type="Pfam" id="PF14103">
    <property type="entry name" value="DUF4276"/>
    <property type="match status" value="1"/>
</dbReference>
<sequence length="216" mass="24664">MKRIYLLVEGQTEEAFVNELLFDHYSGLGLYFTPIIVSTSPGHRGGVTSYAKIRPQIQKLCNDTDAAVSTMFDLYALPDNFPGKAHPDYLHQVGGHEKALFLEQAWSEDIQCRNFIPNLLVHEFEALLFTDIQVFEQWTDNDCLLNPLHEIRRTLAPEEINENPDTAPSKRILAAWQGYQKTFHGPLIACDIGLDSIRSACPHFNQWLLKMESFIQ</sequence>
<organism evidence="1 2">
    <name type="scientific">Eikenella corrodens</name>
    <dbReference type="NCBI Taxonomy" id="539"/>
    <lineage>
        <taxon>Bacteria</taxon>
        <taxon>Pseudomonadati</taxon>
        <taxon>Pseudomonadota</taxon>
        <taxon>Betaproteobacteria</taxon>
        <taxon>Neisseriales</taxon>
        <taxon>Neisseriaceae</taxon>
        <taxon>Eikenella</taxon>
    </lineage>
</organism>
<evidence type="ECO:0008006" key="3">
    <source>
        <dbReference type="Google" id="ProtNLM"/>
    </source>
</evidence>
<protein>
    <recommendedName>
        <fullName evidence="3">DUF4276 family protein</fullName>
    </recommendedName>
</protein>
<dbReference type="RefSeq" id="WP_064105578.1">
    <property type="nucleotide sequence ID" value="NZ_LXSH01000016.1"/>
</dbReference>
<dbReference type="AlphaFoldDB" id="A0A1A9RR28"/>
<dbReference type="EMBL" id="LXSH01000016">
    <property type="protein sequence ID" value="OAM22484.1"/>
    <property type="molecule type" value="Genomic_DNA"/>
</dbReference>
<dbReference type="InterPro" id="IPR025455">
    <property type="entry name" value="DUF4276"/>
</dbReference>
<proteinExistence type="predicted"/>
<reference evidence="2" key="1">
    <citation type="submission" date="2016-05" db="EMBL/GenBank/DDBJ databases">
        <title>Draft genome of Corynebacterium afermentans subsp. afermentans LCDC 88199T.</title>
        <authorList>
            <person name="Bernier A.-M."/>
            <person name="Bernard K."/>
        </authorList>
    </citation>
    <scope>NUCLEOTIDE SEQUENCE [LARGE SCALE GENOMIC DNA]</scope>
    <source>
        <strain evidence="2">NML120819</strain>
    </source>
</reference>
<comment type="caution">
    <text evidence="1">The sequence shown here is derived from an EMBL/GenBank/DDBJ whole genome shotgun (WGS) entry which is preliminary data.</text>
</comment>
<evidence type="ECO:0000313" key="1">
    <source>
        <dbReference type="EMBL" id="OAM22484.1"/>
    </source>
</evidence>
<name>A0A1A9RR28_EIKCO</name>
<evidence type="ECO:0000313" key="2">
    <source>
        <dbReference type="Proteomes" id="UP000078103"/>
    </source>
</evidence>
<dbReference type="Proteomes" id="UP000078103">
    <property type="component" value="Unassembled WGS sequence"/>
</dbReference>
<accession>A0A1A9RR28</accession>
<gene>
    <name evidence="1" type="ORF">A7P89_04795</name>
</gene>